<dbReference type="Proteomes" id="UP000050509">
    <property type="component" value="Unassembled WGS sequence"/>
</dbReference>
<proteinExistence type="predicted"/>
<sequence length="414" mass="45173">MDFMSILMNPIVEAAILAIMAYVSFKNRQRIARFLHEDPRPQVIDFVALMREQAAQDQKKQPSTNATDSVVPATPAPAVRGEARAPYQPLDLNPVAPQVQSIKLSTVAQEQNVLVTGPKGSGKTTILRTILGQRLNTECIAIDPHNEPGKWPCRVVGGGLAWQEIASALRAMETGMTSRFTDLNNGVCRSGEFPQRTFVADEFLAIVQKLNGKANPVDAGELLISRLTQGRKVGECILLAAQNDTVQALGISGNSDLKACFDYLIFLGGLIDTRARKQHGCPEDIAQEAFRQKRPAVVWHPERNNWFVLIFDLKPVREGEVLSVSPTVPSGSTELVPVKTPEITGSEHGNQYGTGSEPVPGTDSIDDETIKALHSAGWSRNKIAERMKGRREDRLARIRRALGDDQTTGAAIAA</sequence>
<dbReference type="Gene3D" id="3.40.50.300">
    <property type="entry name" value="P-loop containing nucleotide triphosphate hydrolases"/>
    <property type="match status" value="1"/>
</dbReference>
<evidence type="ECO:0000313" key="4">
    <source>
        <dbReference type="Proteomes" id="UP000050509"/>
    </source>
</evidence>
<gene>
    <name evidence="3" type="ORF">SE17_02475</name>
</gene>
<feature type="region of interest" description="Disordered" evidence="1">
    <location>
        <begin position="342"/>
        <end position="365"/>
    </location>
</feature>
<evidence type="ECO:0000256" key="1">
    <source>
        <dbReference type="SAM" id="MobiDB-lite"/>
    </source>
</evidence>
<protein>
    <recommendedName>
        <fullName evidence="2">AAA+ ATPase domain-containing protein</fullName>
    </recommendedName>
</protein>
<dbReference type="SMART" id="SM00382">
    <property type="entry name" value="AAA"/>
    <property type="match status" value="1"/>
</dbReference>
<dbReference type="AlphaFoldDB" id="A0A0P9DXG5"/>
<name>A0A0P9DXG5_9CHLR</name>
<accession>A0A0P9DXG5</accession>
<evidence type="ECO:0000259" key="2">
    <source>
        <dbReference type="SMART" id="SM00382"/>
    </source>
</evidence>
<feature type="domain" description="AAA+ ATPase" evidence="2">
    <location>
        <begin position="109"/>
        <end position="272"/>
    </location>
</feature>
<dbReference type="SUPFAM" id="SSF52540">
    <property type="entry name" value="P-loop containing nucleoside triphosphate hydrolases"/>
    <property type="match status" value="1"/>
</dbReference>
<dbReference type="EMBL" id="LJCR01000028">
    <property type="protein sequence ID" value="KPV54640.1"/>
    <property type="molecule type" value="Genomic_DNA"/>
</dbReference>
<organism evidence="3 4">
    <name type="scientific">Kouleothrix aurantiaca</name>
    <dbReference type="NCBI Taxonomy" id="186479"/>
    <lineage>
        <taxon>Bacteria</taxon>
        <taxon>Bacillati</taxon>
        <taxon>Chloroflexota</taxon>
        <taxon>Chloroflexia</taxon>
        <taxon>Chloroflexales</taxon>
        <taxon>Roseiflexineae</taxon>
        <taxon>Roseiflexaceae</taxon>
        <taxon>Kouleothrix</taxon>
    </lineage>
</organism>
<reference evidence="3 4" key="1">
    <citation type="submission" date="2015-09" db="EMBL/GenBank/DDBJ databases">
        <title>Draft genome sequence of Kouleothrix aurantiaca JCM 19913.</title>
        <authorList>
            <person name="Hemp J."/>
        </authorList>
    </citation>
    <scope>NUCLEOTIDE SEQUENCE [LARGE SCALE GENOMIC DNA]</scope>
    <source>
        <strain evidence="3 4">COM-B</strain>
    </source>
</reference>
<evidence type="ECO:0000313" key="3">
    <source>
        <dbReference type="EMBL" id="KPV54640.1"/>
    </source>
</evidence>
<comment type="caution">
    <text evidence="3">The sequence shown here is derived from an EMBL/GenBank/DDBJ whole genome shotgun (WGS) entry which is preliminary data.</text>
</comment>
<dbReference type="InterPro" id="IPR003593">
    <property type="entry name" value="AAA+_ATPase"/>
</dbReference>
<dbReference type="CDD" id="cd01127">
    <property type="entry name" value="TrwB_TraG_TraD_VirD4"/>
    <property type="match status" value="1"/>
</dbReference>
<dbReference type="InterPro" id="IPR027417">
    <property type="entry name" value="P-loop_NTPase"/>
</dbReference>
<keyword evidence="4" id="KW-1185">Reference proteome</keyword>